<dbReference type="EMBL" id="CP013118">
    <property type="protein sequence ID" value="ALO16156.1"/>
    <property type="molecule type" value="Genomic_DNA"/>
</dbReference>
<accession>A0A0S2I293</accession>
<reference evidence="1 2" key="1">
    <citation type="submission" date="2015-11" db="EMBL/GenBank/DDBJ databases">
        <title>Description and complete genome sequence of a novel strain predominating in hypersaline microbial mats and representing a new family of the Bacteriodetes phylum.</title>
        <authorList>
            <person name="Spring S."/>
            <person name="Bunk B."/>
            <person name="Sproer C."/>
            <person name="Klenk H.-P."/>
        </authorList>
    </citation>
    <scope>NUCLEOTIDE SEQUENCE [LARGE SCALE GENOMIC DNA]</scope>
    <source>
        <strain evidence="1 2">L21-Spi-D4</strain>
    </source>
</reference>
<proteinExistence type="predicted"/>
<evidence type="ECO:0000313" key="2">
    <source>
        <dbReference type="Proteomes" id="UP000064893"/>
    </source>
</evidence>
<keyword evidence="2" id="KW-1185">Reference proteome</keyword>
<name>A0A0S2I293_9BACT</name>
<organism evidence="1 2">
    <name type="scientific">Salinivirga cyanobacteriivorans</name>
    <dbReference type="NCBI Taxonomy" id="1307839"/>
    <lineage>
        <taxon>Bacteria</taxon>
        <taxon>Pseudomonadati</taxon>
        <taxon>Bacteroidota</taxon>
        <taxon>Bacteroidia</taxon>
        <taxon>Bacteroidales</taxon>
        <taxon>Salinivirgaceae</taxon>
        <taxon>Salinivirga</taxon>
    </lineage>
</organism>
<dbReference type="RefSeq" id="WP_057953551.1">
    <property type="nucleotide sequence ID" value="NZ_CP013118.1"/>
</dbReference>
<dbReference type="Proteomes" id="UP000064893">
    <property type="component" value="Chromosome"/>
</dbReference>
<dbReference type="AlphaFoldDB" id="A0A0S2I293"/>
<evidence type="ECO:0000313" key="1">
    <source>
        <dbReference type="EMBL" id="ALO16156.1"/>
    </source>
</evidence>
<dbReference type="KEGG" id="blq:L21SP5_02532"/>
<protein>
    <submittedName>
        <fullName evidence="1">Uncharacterized protein</fullName>
    </submittedName>
</protein>
<dbReference type="STRING" id="1307839.L21SP5_02532"/>
<sequence length="241" mass="26506">MKTIKIVGLFLAFLFAISLIYKGCEEDEVNKNLNSDFDITTITSEEAKEIGKLHNKFIDRAFDHYLDDSKSDGQIDNLDLIELVDVLSQQPEAEGLSNESIGQIKDFFYEFSTDKDSDVPYGEQFLNYVKDKVEESYGVSYEEIISNTKRANFDSKQFTALHNIAVSAHSSSKEYWTAFYPDKAPGTGVIAGDSAGVLWGAAFGPIGSALAGGIVSMVLNENEYGCGGPVFDGMIHTPKDC</sequence>
<gene>
    <name evidence="1" type="ORF">L21SP5_02532</name>
</gene>
<dbReference type="OrthoDB" id="134571at200643"/>